<evidence type="ECO:0000313" key="3">
    <source>
        <dbReference type="EMBL" id="XDS48793.1"/>
    </source>
</evidence>
<dbReference type="KEGG" id="bfk:QN062_06300"/>
<reference evidence="3" key="1">
    <citation type="submission" date="2023-07" db="EMBL/GenBank/DDBJ databases">
        <title>Bifidobacterium aquikefiriaerophilum sp. nov. and Bifidobacterium eccum sp. nov., isolated from water kefir.</title>
        <authorList>
            <person name="Breselge S."/>
            <person name="Bellassi P."/>
            <person name="Barcenilla C."/>
            <person name="Alvarez-Ordonez A."/>
            <person name="Morelli L."/>
            <person name="Cotter P.D."/>
        </authorList>
    </citation>
    <scope>NUCLEOTIDE SEQUENCE</scope>
    <source>
        <strain evidence="4">WK012_4_13</strain>
        <strain evidence="3">WK013_4_14</strain>
        <strain evidence="2">WK048_4_13</strain>
    </source>
</reference>
<evidence type="ECO:0000313" key="4">
    <source>
        <dbReference type="EMBL" id="XDS50020.1"/>
    </source>
</evidence>
<evidence type="ECO:0000259" key="1">
    <source>
        <dbReference type="Pfam" id="PF14606"/>
    </source>
</evidence>
<dbReference type="GO" id="GO:0016787">
    <property type="term" value="F:hydrolase activity"/>
    <property type="evidence" value="ECO:0007669"/>
    <property type="project" value="UniProtKB-KW"/>
</dbReference>
<organism evidence="3">
    <name type="scientific">Bifidobacterium fermentum</name>
    <dbReference type="NCBI Taxonomy" id="3059035"/>
    <lineage>
        <taxon>Bacteria</taxon>
        <taxon>Bacillati</taxon>
        <taxon>Actinomycetota</taxon>
        <taxon>Actinomycetes</taxon>
        <taxon>Bifidobacteriales</taxon>
        <taxon>Bifidobacteriaceae</taxon>
        <taxon>Bifidobacterium</taxon>
    </lineage>
</organism>
<protein>
    <submittedName>
        <fullName evidence="3">SGNH/GDSL hydrolase family protein</fullName>
    </submittedName>
</protein>
<dbReference type="SUPFAM" id="SSF52266">
    <property type="entry name" value="SGNH hydrolase"/>
    <property type="match status" value="1"/>
</dbReference>
<dbReference type="EMBL" id="CP129682">
    <property type="protein sequence ID" value="XDS48793.1"/>
    <property type="molecule type" value="Genomic_DNA"/>
</dbReference>
<accession>A0AB39UJ16</accession>
<dbReference type="EMBL" id="CP129675">
    <property type="protein sequence ID" value="XDS46426.1"/>
    <property type="molecule type" value="Genomic_DNA"/>
</dbReference>
<gene>
    <name evidence="4" type="ORF">QN062_06300</name>
    <name evidence="3" type="ORF">QN216_00495</name>
    <name evidence="2" type="ORF">QN217_09950</name>
</gene>
<proteinExistence type="predicted"/>
<dbReference type="RefSeq" id="WP_369340992.1">
    <property type="nucleotide sequence ID" value="NZ_CP129675.1"/>
</dbReference>
<dbReference type="Pfam" id="PF14606">
    <property type="entry name" value="Lipase_GDSL_3"/>
    <property type="match status" value="1"/>
</dbReference>
<evidence type="ECO:0000313" key="2">
    <source>
        <dbReference type="EMBL" id="XDS46426.1"/>
    </source>
</evidence>
<dbReference type="Gene3D" id="3.40.50.1110">
    <property type="entry name" value="SGNH hydrolase"/>
    <property type="match status" value="1"/>
</dbReference>
<dbReference type="Gene3D" id="2.60.120.260">
    <property type="entry name" value="Galactose-binding domain-like"/>
    <property type="match status" value="1"/>
</dbReference>
<name>A0AB39UJ16_9BIFI</name>
<dbReference type="EMBL" id="CP129683">
    <property type="protein sequence ID" value="XDS50020.1"/>
    <property type="molecule type" value="Genomic_DNA"/>
</dbReference>
<dbReference type="InterPro" id="IPR013830">
    <property type="entry name" value="SGNH_hydro"/>
</dbReference>
<feature type="domain" description="SGNH hydrolase-type esterase" evidence="1">
    <location>
        <begin position="171"/>
        <end position="273"/>
    </location>
</feature>
<keyword evidence="3" id="KW-0378">Hydrolase</keyword>
<sequence>MKSIYEGHGIEAFLNHAAQTVPGPFKGIMPHRMNARLRSQIEDPLFSWNEFCPSGISLELAIKKTTTITLTGYALDDSPQWISLVSRNAEQSKRMDVQMHGLGRLVPNLKEGSFSLKTGNPMTITLEPLDAMDTQFTVMLSHTCLAEIIGIESDDAVTPNGIETPRRRWTHYGSSISHGAQSQRPADRWLMQVAQKLDLDLTDLSLSGNAQLDQAVARTIANQPADFITCAIGINLVNADSMRERTFMPAVHGFLDTVRDRHPQTPLIVITACTCPMQENTPGPVMQESDGTFRTARRSLENDEGALTLSKTREMVERAVEQRHDPFMTVMNGLELLGPSDAHFLRDNLHPDQAGIDVIASRFATLLPQALRRVQ</sequence>
<dbReference type="InterPro" id="IPR036514">
    <property type="entry name" value="SGNH_hydro_sf"/>
</dbReference>
<dbReference type="AlphaFoldDB" id="A0AB39UJ16"/>